<dbReference type="EMBL" id="GG698915">
    <property type="protein sequence ID" value="EEU38567.1"/>
    <property type="molecule type" value="Genomic_DNA"/>
</dbReference>
<organism evidence="1 2">
    <name type="scientific">Fusarium vanettenii (strain ATCC MYA-4622 / CBS 123669 / FGSC 9596 / NRRL 45880 / 77-13-4)</name>
    <name type="common">Fusarium solani subsp. pisi</name>
    <dbReference type="NCBI Taxonomy" id="660122"/>
    <lineage>
        <taxon>Eukaryota</taxon>
        <taxon>Fungi</taxon>
        <taxon>Dikarya</taxon>
        <taxon>Ascomycota</taxon>
        <taxon>Pezizomycotina</taxon>
        <taxon>Sordariomycetes</taxon>
        <taxon>Hypocreomycetidae</taxon>
        <taxon>Hypocreales</taxon>
        <taxon>Nectriaceae</taxon>
        <taxon>Fusarium</taxon>
        <taxon>Fusarium solani species complex</taxon>
        <taxon>Fusarium vanettenii</taxon>
    </lineage>
</organism>
<reference evidence="1 2" key="1">
    <citation type="journal article" date="2009" name="PLoS Genet.">
        <title>The genome of Nectria haematococca: contribution of supernumerary chromosomes to gene expansion.</title>
        <authorList>
            <person name="Coleman J.J."/>
            <person name="Rounsley S.D."/>
            <person name="Rodriguez-Carres M."/>
            <person name="Kuo A."/>
            <person name="Wasmann C.C."/>
            <person name="Grimwood J."/>
            <person name="Schmutz J."/>
            <person name="Taga M."/>
            <person name="White G.J."/>
            <person name="Zhou S."/>
            <person name="Schwartz D.C."/>
            <person name="Freitag M."/>
            <person name="Ma L.J."/>
            <person name="Danchin E.G."/>
            <person name="Henrissat B."/>
            <person name="Coutinho P.M."/>
            <person name="Nelson D.R."/>
            <person name="Straney D."/>
            <person name="Napoli C.A."/>
            <person name="Barker B.M."/>
            <person name="Gribskov M."/>
            <person name="Rep M."/>
            <person name="Kroken S."/>
            <person name="Molnar I."/>
            <person name="Rensing C."/>
            <person name="Kennell J.C."/>
            <person name="Zamora J."/>
            <person name="Farman M.L."/>
            <person name="Selker E.U."/>
            <person name="Salamov A."/>
            <person name="Shapiro H."/>
            <person name="Pangilinan J."/>
            <person name="Lindquist E."/>
            <person name="Lamers C."/>
            <person name="Grigoriev I.V."/>
            <person name="Geiser D.M."/>
            <person name="Covert S.F."/>
            <person name="Temporini E."/>
            <person name="Vanetten H.D."/>
        </authorList>
    </citation>
    <scope>NUCLEOTIDE SEQUENCE [LARGE SCALE GENOMIC DNA]</scope>
    <source>
        <strain evidence="2">ATCC MYA-4622 / CBS 123669 / FGSC 9596 / NRRL 45880 / 77-13-4</strain>
    </source>
</reference>
<dbReference type="HOGENOM" id="CLU_1349273_0_0_1"/>
<evidence type="ECO:0000313" key="2">
    <source>
        <dbReference type="Proteomes" id="UP000005206"/>
    </source>
</evidence>
<dbReference type="GeneID" id="9670649"/>
<name>C7ZBS2_FUSV7</name>
<dbReference type="OMA" id="WTMIELM"/>
<evidence type="ECO:0000313" key="1">
    <source>
        <dbReference type="EMBL" id="EEU38567.1"/>
    </source>
</evidence>
<dbReference type="RefSeq" id="XP_003044280.1">
    <property type="nucleotide sequence ID" value="XM_003044234.1"/>
</dbReference>
<dbReference type="Proteomes" id="UP000005206">
    <property type="component" value="Chromosome 14"/>
</dbReference>
<gene>
    <name evidence="1" type="ORF">NECHADRAFT_88509</name>
</gene>
<proteinExistence type="predicted"/>
<dbReference type="VEuPathDB" id="FungiDB:NECHADRAFT_88509"/>
<accession>C7ZBS2</accession>
<protein>
    <submittedName>
        <fullName evidence="1">Uncharacterized protein</fullName>
    </submittedName>
</protein>
<keyword evidence="2" id="KW-1185">Reference proteome</keyword>
<dbReference type="KEGG" id="nhe:NECHADRAFT_88509"/>
<dbReference type="AlphaFoldDB" id="C7ZBS2"/>
<sequence>MPSDQALANETLFEWMMLGRSLQILGLSLLGHYDGAAASELLVRDEASLLAPFMQVEGHLEPGSFDYAQAHHIVALARGLLEELGGEQDRFQRRFDLQYSARENHVIYGAIVDIEGTGSMEETDPEQMHKAMSRSKLIRDQKLVSTEVVQLMSTWHYKAFEYGATLNEAFREIGYTSCSCCDQYESERDETRTYGTMGSLPLN</sequence>
<dbReference type="InParanoid" id="C7ZBS2"/>
<dbReference type="OrthoDB" id="5062902at2759"/>